<keyword evidence="2" id="KW-1185">Reference proteome</keyword>
<comment type="caution">
    <text evidence="1">The sequence shown here is derived from an EMBL/GenBank/DDBJ whole genome shotgun (WGS) entry which is preliminary data.</text>
</comment>
<sequence length="92" mass="11027">MEGTDKEKEDIKDEYFKNALMSFDRDSPIFKYIHAKTFLVNNLSPTDPDFVEMRKEIKCFAENQEYWVQISIQFDGFIWNILLTNLEMMESN</sequence>
<evidence type="ECO:0000313" key="2">
    <source>
        <dbReference type="Proteomes" id="UP000828390"/>
    </source>
</evidence>
<protein>
    <submittedName>
        <fullName evidence="1">Uncharacterized protein</fullName>
    </submittedName>
</protein>
<reference evidence="1" key="1">
    <citation type="journal article" date="2019" name="bioRxiv">
        <title>The Genome of the Zebra Mussel, Dreissena polymorpha: A Resource for Invasive Species Research.</title>
        <authorList>
            <person name="McCartney M.A."/>
            <person name="Auch B."/>
            <person name="Kono T."/>
            <person name="Mallez S."/>
            <person name="Zhang Y."/>
            <person name="Obille A."/>
            <person name="Becker A."/>
            <person name="Abrahante J.E."/>
            <person name="Garbe J."/>
            <person name="Badalamenti J.P."/>
            <person name="Herman A."/>
            <person name="Mangelson H."/>
            <person name="Liachko I."/>
            <person name="Sullivan S."/>
            <person name="Sone E.D."/>
            <person name="Koren S."/>
            <person name="Silverstein K.A.T."/>
            <person name="Beckman K.B."/>
            <person name="Gohl D.M."/>
        </authorList>
    </citation>
    <scope>NUCLEOTIDE SEQUENCE</scope>
    <source>
        <strain evidence="1">Duluth1</strain>
        <tissue evidence="1">Whole animal</tissue>
    </source>
</reference>
<evidence type="ECO:0000313" key="1">
    <source>
        <dbReference type="EMBL" id="KAH3864066.1"/>
    </source>
</evidence>
<organism evidence="1 2">
    <name type="scientific">Dreissena polymorpha</name>
    <name type="common">Zebra mussel</name>
    <name type="synonym">Mytilus polymorpha</name>
    <dbReference type="NCBI Taxonomy" id="45954"/>
    <lineage>
        <taxon>Eukaryota</taxon>
        <taxon>Metazoa</taxon>
        <taxon>Spiralia</taxon>
        <taxon>Lophotrochozoa</taxon>
        <taxon>Mollusca</taxon>
        <taxon>Bivalvia</taxon>
        <taxon>Autobranchia</taxon>
        <taxon>Heteroconchia</taxon>
        <taxon>Euheterodonta</taxon>
        <taxon>Imparidentia</taxon>
        <taxon>Neoheterodontei</taxon>
        <taxon>Myida</taxon>
        <taxon>Dreissenoidea</taxon>
        <taxon>Dreissenidae</taxon>
        <taxon>Dreissena</taxon>
    </lineage>
</organism>
<gene>
    <name evidence="1" type="ORF">DPMN_027079</name>
</gene>
<accession>A0A9D4LU34</accession>
<dbReference type="EMBL" id="JAIWYP010000002">
    <property type="protein sequence ID" value="KAH3864066.1"/>
    <property type="molecule type" value="Genomic_DNA"/>
</dbReference>
<dbReference type="AlphaFoldDB" id="A0A9D4LU34"/>
<name>A0A9D4LU34_DREPO</name>
<reference evidence="1" key="2">
    <citation type="submission" date="2020-11" db="EMBL/GenBank/DDBJ databases">
        <authorList>
            <person name="McCartney M.A."/>
            <person name="Auch B."/>
            <person name="Kono T."/>
            <person name="Mallez S."/>
            <person name="Becker A."/>
            <person name="Gohl D.M."/>
            <person name="Silverstein K.A.T."/>
            <person name="Koren S."/>
            <person name="Bechman K.B."/>
            <person name="Herman A."/>
            <person name="Abrahante J.E."/>
            <person name="Garbe J."/>
        </authorList>
    </citation>
    <scope>NUCLEOTIDE SEQUENCE</scope>
    <source>
        <strain evidence="1">Duluth1</strain>
        <tissue evidence="1">Whole animal</tissue>
    </source>
</reference>
<dbReference type="Proteomes" id="UP000828390">
    <property type="component" value="Unassembled WGS sequence"/>
</dbReference>
<proteinExistence type="predicted"/>